<keyword evidence="2" id="KW-1133">Transmembrane helix</keyword>
<sequence length="68" mass="7540">MIENTLVKKVGQDRRGRPSKQTKRALTPLKYGISSLASLNMASFLFVPSMIAGMWLVSIADSDKKQLD</sequence>
<dbReference type="AlphaFoldDB" id="A0A9E8HRG6"/>
<dbReference type="EMBL" id="CP101527">
    <property type="protein sequence ID" value="UZW74429.1"/>
    <property type="molecule type" value="Genomic_DNA"/>
</dbReference>
<accession>A0A9E8HRG6</accession>
<dbReference type="RefSeq" id="WP_251812962.1">
    <property type="nucleotide sequence ID" value="NZ_CP101527.1"/>
</dbReference>
<feature type="region of interest" description="Disordered" evidence="1">
    <location>
        <begin position="1"/>
        <end position="23"/>
    </location>
</feature>
<keyword evidence="2" id="KW-0472">Membrane</keyword>
<evidence type="ECO:0000313" key="4">
    <source>
        <dbReference type="Proteomes" id="UP001164472"/>
    </source>
</evidence>
<evidence type="ECO:0000313" key="3">
    <source>
        <dbReference type="EMBL" id="UZW74429.1"/>
    </source>
</evidence>
<name>A0A9E8HRG6_9ALTE</name>
<proteinExistence type="predicted"/>
<organism evidence="3 4">
    <name type="scientific">Alkalimarinus sediminis</name>
    <dbReference type="NCBI Taxonomy" id="1632866"/>
    <lineage>
        <taxon>Bacteria</taxon>
        <taxon>Pseudomonadati</taxon>
        <taxon>Pseudomonadota</taxon>
        <taxon>Gammaproteobacteria</taxon>
        <taxon>Alteromonadales</taxon>
        <taxon>Alteromonadaceae</taxon>
        <taxon>Alkalimarinus</taxon>
    </lineage>
</organism>
<keyword evidence="2" id="KW-0812">Transmembrane</keyword>
<feature type="transmembrane region" description="Helical" evidence="2">
    <location>
        <begin position="36"/>
        <end position="57"/>
    </location>
</feature>
<dbReference type="KEGG" id="asem:NNL22_15600"/>
<evidence type="ECO:0000256" key="2">
    <source>
        <dbReference type="SAM" id="Phobius"/>
    </source>
</evidence>
<gene>
    <name evidence="3" type="ORF">NNL22_15600</name>
</gene>
<keyword evidence="4" id="KW-1185">Reference proteome</keyword>
<protein>
    <submittedName>
        <fullName evidence="3">Uncharacterized protein</fullName>
    </submittedName>
</protein>
<reference evidence="3" key="1">
    <citation type="submission" date="2022-07" db="EMBL/GenBank/DDBJ databases">
        <title>Alkalimarinus sp. nov., isolated from gut of a Alitta virens.</title>
        <authorList>
            <person name="Yang A.I."/>
            <person name="Shin N.-R."/>
        </authorList>
    </citation>
    <scope>NUCLEOTIDE SEQUENCE</scope>
    <source>
        <strain evidence="3">FA028</strain>
    </source>
</reference>
<dbReference type="Proteomes" id="UP001164472">
    <property type="component" value="Chromosome"/>
</dbReference>
<evidence type="ECO:0000256" key="1">
    <source>
        <dbReference type="SAM" id="MobiDB-lite"/>
    </source>
</evidence>